<proteinExistence type="predicted"/>
<sequence>MEQQRARLIVYQLSAYSPDYNPIEYFWRKTMRKATHHKYFT</sequence>
<dbReference type="GO" id="GO:0003676">
    <property type="term" value="F:nucleic acid binding"/>
    <property type="evidence" value="ECO:0007669"/>
    <property type="project" value="InterPro"/>
</dbReference>
<dbReference type="Gene3D" id="3.30.420.10">
    <property type="entry name" value="Ribonuclease H-like superfamily/Ribonuclease H"/>
    <property type="match status" value="1"/>
</dbReference>
<dbReference type="EMBL" id="JACATZ010000003">
    <property type="protein sequence ID" value="NWJ48395.1"/>
    <property type="molecule type" value="Genomic_DNA"/>
</dbReference>
<evidence type="ECO:0000313" key="2">
    <source>
        <dbReference type="Proteomes" id="UP000521676"/>
    </source>
</evidence>
<accession>A0A8T7M8C8</accession>
<name>A0A8T7M8C8_9CHLR</name>
<dbReference type="Proteomes" id="UP000521676">
    <property type="component" value="Unassembled WGS sequence"/>
</dbReference>
<evidence type="ECO:0000313" key="1">
    <source>
        <dbReference type="EMBL" id="NWJ48395.1"/>
    </source>
</evidence>
<gene>
    <name evidence="1" type="ORF">HXX08_21270</name>
</gene>
<protein>
    <submittedName>
        <fullName evidence="1">Transposase</fullName>
    </submittedName>
</protein>
<organism evidence="1 2">
    <name type="scientific">Candidatus Chlorohelix allophototropha</name>
    <dbReference type="NCBI Taxonomy" id="3003348"/>
    <lineage>
        <taxon>Bacteria</taxon>
        <taxon>Bacillati</taxon>
        <taxon>Chloroflexota</taxon>
        <taxon>Chloroflexia</taxon>
        <taxon>Candidatus Chloroheliales</taxon>
        <taxon>Candidatus Chloroheliaceae</taxon>
        <taxon>Candidatus Chlorohelix</taxon>
    </lineage>
</organism>
<reference evidence="1 2" key="1">
    <citation type="submission" date="2020-06" db="EMBL/GenBank/DDBJ databases">
        <title>Anoxygenic phototrophic Chloroflexota member uses a Type I reaction center.</title>
        <authorList>
            <person name="Tsuji J.M."/>
            <person name="Shaw N.A."/>
            <person name="Nagashima S."/>
            <person name="Venkiteswaran J."/>
            <person name="Schiff S.L."/>
            <person name="Hanada S."/>
            <person name="Tank M."/>
            <person name="Neufeld J.D."/>
        </authorList>
    </citation>
    <scope>NUCLEOTIDE SEQUENCE [LARGE SCALE GENOMIC DNA]</scope>
    <source>
        <strain evidence="1">L227-S17</strain>
    </source>
</reference>
<dbReference type="InterPro" id="IPR036397">
    <property type="entry name" value="RNaseH_sf"/>
</dbReference>
<comment type="caution">
    <text evidence="1">The sequence shown here is derived from an EMBL/GenBank/DDBJ whole genome shotgun (WGS) entry which is preliminary data.</text>
</comment>
<dbReference type="AlphaFoldDB" id="A0A8T7M8C8"/>